<keyword evidence="4" id="KW-1185">Reference proteome</keyword>
<keyword evidence="2" id="KW-0732">Signal</keyword>
<proteinExistence type="predicted"/>
<comment type="caution">
    <text evidence="3">The sequence shown here is derived from an EMBL/GenBank/DDBJ whole genome shotgun (WGS) entry which is preliminary data.</text>
</comment>
<evidence type="ECO:0008006" key="5">
    <source>
        <dbReference type="Google" id="ProtNLM"/>
    </source>
</evidence>
<keyword evidence="1" id="KW-1133">Transmembrane helix</keyword>
<protein>
    <recommendedName>
        <fullName evidence="5">DUF4350 domain-containing protein</fullName>
    </recommendedName>
</protein>
<name>A0ABV9SQC8_9ACTN</name>
<feature type="signal peptide" evidence="2">
    <location>
        <begin position="1"/>
        <end position="32"/>
    </location>
</feature>
<accession>A0ABV9SQC8</accession>
<evidence type="ECO:0000313" key="4">
    <source>
        <dbReference type="Proteomes" id="UP001595858"/>
    </source>
</evidence>
<feature type="chain" id="PRO_5045220399" description="DUF4350 domain-containing protein" evidence="2">
    <location>
        <begin position="33"/>
        <end position="646"/>
    </location>
</feature>
<evidence type="ECO:0000256" key="2">
    <source>
        <dbReference type="SAM" id="SignalP"/>
    </source>
</evidence>
<feature type="transmembrane region" description="Helical" evidence="1">
    <location>
        <begin position="241"/>
        <end position="264"/>
    </location>
</feature>
<reference evidence="4" key="1">
    <citation type="journal article" date="2019" name="Int. J. Syst. Evol. Microbiol.">
        <title>The Global Catalogue of Microorganisms (GCM) 10K type strain sequencing project: providing services to taxonomists for standard genome sequencing and annotation.</title>
        <authorList>
            <consortium name="The Broad Institute Genomics Platform"/>
            <consortium name="The Broad Institute Genome Sequencing Center for Infectious Disease"/>
            <person name="Wu L."/>
            <person name="Ma J."/>
        </authorList>
    </citation>
    <scope>NUCLEOTIDE SEQUENCE [LARGE SCALE GENOMIC DNA]</scope>
    <source>
        <strain evidence="4">CGMCC 4.7304</strain>
    </source>
</reference>
<evidence type="ECO:0000256" key="1">
    <source>
        <dbReference type="SAM" id="Phobius"/>
    </source>
</evidence>
<organism evidence="3 4">
    <name type="scientific">Streptomonospora arabica</name>
    <dbReference type="NCBI Taxonomy" id="412417"/>
    <lineage>
        <taxon>Bacteria</taxon>
        <taxon>Bacillati</taxon>
        <taxon>Actinomycetota</taxon>
        <taxon>Actinomycetes</taxon>
        <taxon>Streptosporangiales</taxon>
        <taxon>Nocardiopsidaceae</taxon>
        <taxon>Streptomonospora</taxon>
    </lineage>
</organism>
<dbReference type="RefSeq" id="WP_344144809.1">
    <property type="nucleotide sequence ID" value="NZ_BAAAQI010000011.1"/>
</dbReference>
<dbReference type="EMBL" id="JBHSIY010000013">
    <property type="protein sequence ID" value="MFC4868110.1"/>
    <property type="molecule type" value="Genomic_DNA"/>
</dbReference>
<feature type="transmembrane region" description="Helical" evidence="1">
    <location>
        <begin position="449"/>
        <end position="472"/>
    </location>
</feature>
<keyword evidence="1" id="KW-0812">Transmembrane</keyword>
<feature type="transmembrane region" description="Helical" evidence="1">
    <location>
        <begin position="209"/>
        <end position="229"/>
    </location>
</feature>
<dbReference type="Proteomes" id="UP001595858">
    <property type="component" value="Unassembled WGS sequence"/>
</dbReference>
<keyword evidence="1" id="KW-0472">Membrane</keyword>
<evidence type="ECO:0000313" key="3">
    <source>
        <dbReference type="EMBL" id="MFC4868110.1"/>
    </source>
</evidence>
<gene>
    <name evidence="3" type="ORF">ACFPCZ_15850</name>
</gene>
<sequence length="646" mass="67438">MTAFPPSLRQLSAIPALPALAFLALLPGEAQADVEPPATPAEHYAELLAEEPEGAAVVVDGAVGGTLKPEEMTDELHTTFGRLDLPYYIVVTPFLGPGSAVGDEKIAPALHDRLGSDGVYAVMGPQGSVLEIESYGVEADTDTALHVALTDPGLRYDDPATEVAEVIVAALENPAAAEELQAERERPWPFRADVLAGLHPSRPDGPETLGLLVGAVGGAAVAVGGWQVWRLARRGRLRPAAAVGVGAVAVAVGAVSAPAGWVAAAPAGDHETPDAEESARMEEPYVISTGRVAHVARALGDDPLYVDPLVRLPREGLDDVAEEIGRAPVPVYAAVVPLDADDESGGDHEVLAAALASLAEREGVYLVAGRDVGGATGVGAATHGLGADYSFAFAMQRIEAADPAGALHQAVAALDDVELTGGGSYTPQFTEQEPGIPAPRMERYWAEGVAPGLFAFGLLVAPAAIALVWLLLYARKMWRGGGTVVGDRALRRLAGRETARLRALLARPDGGPPEALLPQADAALLTLDGRPRTLDLLGVVVLARRVLAEAEDAGGSRREPCAVNPLHTWATERSRTRVGRNGNAKVCARCAALRPEVRSAGVLRLRSGGTAHAYDSKPNDPWIRHRFGADAPASMVEALLKEHHVS</sequence>